<organism evidence="1 2">
    <name type="scientific">Tanacetum coccineum</name>
    <dbReference type="NCBI Taxonomy" id="301880"/>
    <lineage>
        <taxon>Eukaryota</taxon>
        <taxon>Viridiplantae</taxon>
        <taxon>Streptophyta</taxon>
        <taxon>Embryophyta</taxon>
        <taxon>Tracheophyta</taxon>
        <taxon>Spermatophyta</taxon>
        <taxon>Magnoliopsida</taxon>
        <taxon>eudicotyledons</taxon>
        <taxon>Gunneridae</taxon>
        <taxon>Pentapetalae</taxon>
        <taxon>asterids</taxon>
        <taxon>campanulids</taxon>
        <taxon>Asterales</taxon>
        <taxon>Asteraceae</taxon>
        <taxon>Asteroideae</taxon>
        <taxon>Anthemideae</taxon>
        <taxon>Anthemidinae</taxon>
        <taxon>Tanacetum</taxon>
    </lineage>
</organism>
<name>A0ABQ5E802_9ASTR</name>
<reference evidence="1" key="2">
    <citation type="submission" date="2022-01" db="EMBL/GenBank/DDBJ databases">
        <authorList>
            <person name="Yamashiro T."/>
            <person name="Shiraishi A."/>
            <person name="Satake H."/>
            <person name="Nakayama K."/>
        </authorList>
    </citation>
    <scope>NUCLEOTIDE SEQUENCE</scope>
</reference>
<reference evidence="1" key="1">
    <citation type="journal article" date="2022" name="Int. J. Mol. Sci.">
        <title>Draft Genome of Tanacetum Coccineum: Genomic Comparison of Closely Related Tanacetum-Family Plants.</title>
        <authorList>
            <person name="Yamashiro T."/>
            <person name="Shiraishi A."/>
            <person name="Nakayama K."/>
            <person name="Satake H."/>
        </authorList>
    </citation>
    <scope>NUCLEOTIDE SEQUENCE</scope>
</reference>
<dbReference type="EMBL" id="BQNB010016032">
    <property type="protein sequence ID" value="GJT47009.1"/>
    <property type="molecule type" value="Genomic_DNA"/>
</dbReference>
<accession>A0ABQ5E802</accession>
<keyword evidence="2" id="KW-1185">Reference proteome</keyword>
<evidence type="ECO:0000313" key="1">
    <source>
        <dbReference type="EMBL" id="GJT47009.1"/>
    </source>
</evidence>
<gene>
    <name evidence="1" type="ORF">Tco_0955724</name>
</gene>
<dbReference type="Proteomes" id="UP001151760">
    <property type="component" value="Unassembled WGS sequence"/>
</dbReference>
<protein>
    <submittedName>
        <fullName evidence="1">Uncharacterized protein</fullName>
    </submittedName>
</protein>
<sequence>MIFSGATTIITNAIEQSKEFWKGVHRSSGTTFVISIAESMKETTFDNLSTTNNSTSIDAIDADDDITLVSVHDVNVIAGEEEVIEVINTAKLIINATQVSAAGDKVSTAGAATTVSIATTTTATTVEEITLAQVLADLKNTKPIVKGIAFKESGESITTTTPIPSKI</sequence>
<comment type="caution">
    <text evidence="1">The sequence shown here is derived from an EMBL/GenBank/DDBJ whole genome shotgun (WGS) entry which is preliminary data.</text>
</comment>
<evidence type="ECO:0000313" key="2">
    <source>
        <dbReference type="Proteomes" id="UP001151760"/>
    </source>
</evidence>
<proteinExistence type="predicted"/>